<dbReference type="InterPro" id="IPR001279">
    <property type="entry name" value="Metallo-B-lactamas"/>
</dbReference>
<feature type="domain" description="Metallo-beta-lactamase" evidence="1">
    <location>
        <begin position="23"/>
        <end position="199"/>
    </location>
</feature>
<dbReference type="Gene3D" id="3.60.15.10">
    <property type="entry name" value="Ribonuclease Z/Hydroxyacylglutathione hydrolase-like"/>
    <property type="match status" value="1"/>
</dbReference>
<dbReference type="AlphaFoldDB" id="D7D9H2"/>
<evidence type="ECO:0000313" key="2">
    <source>
        <dbReference type="EMBL" id="ADI32418.1"/>
    </source>
</evidence>
<dbReference type="PANTHER" id="PTHR13754:SF13">
    <property type="entry name" value="METALLO-BETA-LACTAMASE SUPERFAMILY PROTEIN (AFU_ORTHOLOGUE AFUA_3G07630)"/>
    <property type="match status" value="1"/>
</dbReference>
<dbReference type="KEGG" id="shc:Shell_1326"/>
<evidence type="ECO:0000259" key="1">
    <source>
        <dbReference type="SMART" id="SM00849"/>
    </source>
</evidence>
<accession>D7D9H2</accession>
<organism evidence="2 3">
    <name type="scientific">Staphylothermus hellenicus (strain DSM 12710 / JCM 10830 / BK20S6-10-b1 / P8)</name>
    <dbReference type="NCBI Taxonomy" id="591019"/>
    <lineage>
        <taxon>Archaea</taxon>
        <taxon>Thermoproteota</taxon>
        <taxon>Thermoprotei</taxon>
        <taxon>Desulfurococcales</taxon>
        <taxon>Desulfurococcaceae</taxon>
        <taxon>Staphylothermus</taxon>
    </lineage>
</organism>
<reference evidence="2 3" key="2">
    <citation type="journal article" date="2011" name="Stand. Genomic Sci.">
        <title>Complete genome sequence of Staphylothermus hellenicus P8.</title>
        <authorList>
            <person name="Anderson I."/>
            <person name="Wirth R."/>
            <person name="Lucas S."/>
            <person name="Copeland A."/>
            <person name="Lapidus A."/>
            <person name="Cheng J.F."/>
            <person name="Goodwin L."/>
            <person name="Pitluck S."/>
            <person name="Davenport K."/>
            <person name="Detter J.C."/>
            <person name="Han C."/>
            <person name="Tapia R."/>
            <person name="Land M."/>
            <person name="Hauser L."/>
            <person name="Pati A."/>
            <person name="Mikhailova N."/>
            <person name="Woyke T."/>
            <person name="Klenk H.P."/>
            <person name="Kyrpides N."/>
            <person name="Ivanova N."/>
        </authorList>
    </citation>
    <scope>NUCLEOTIDE SEQUENCE [LARGE SCALE GENOMIC DNA]</scope>
    <source>
        <strain evidence="3">DSM 12710 / JCM 10830 / BK20S6-10-b1 / P8</strain>
    </source>
</reference>
<dbReference type="OrthoDB" id="7773at2157"/>
<dbReference type="STRING" id="591019.Shell_1326"/>
<dbReference type="SMART" id="SM00849">
    <property type="entry name" value="Lactamase_B"/>
    <property type="match status" value="1"/>
</dbReference>
<dbReference type="CDD" id="cd07713">
    <property type="entry name" value="DHPS-like_MBL-fold"/>
    <property type="match status" value="1"/>
</dbReference>
<evidence type="ECO:0000313" key="3">
    <source>
        <dbReference type="Proteomes" id="UP000002573"/>
    </source>
</evidence>
<keyword evidence="3" id="KW-1185">Reference proteome</keyword>
<dbReference type="InterPro" id="IPR052926">
    <property type="entry name" value="Metallo-beta-lactamase_dom"/>
</dbReference>
<dbReference type="Pfam" id="PF00753">
    <property type="entry name" value="Lactamase_B"/>
    <property type="match status" value="1"/>
</dbReference>
<dbReference type="InterPro" id="IPR041712">
    <property type="entry name" value="DHPS-like_MBL-fold"/>
</dbReference>
<dbReference type="InterPro" id="IPR036866">
    <property type="entry name" value="RibonucZ/Hydroxyglut_hydro"/>
</dbReference>
<dbReference type="SUPFAM" id="SSF56281">
    <property type="entry name" value="Metallo-hydrolase/oxidoreductase"/>
    <property type="match status" value="1"/>
</dbReference>
<dbReference type="HOGENOM" id="CLU_036012_1_0_2"/>
<gene>
    <name evidence="2" type="ordered locus">Shell_1326</name>
</gene>
<proteinExistence type="predicted"/>
<dbReference type="Proteomes" id="UP000002573">
    <property type="component" value="Chromosome"/>
</dbReference>
<dbReference type="RefSeq" id="WP_013143616.1">
    <property type="nucleotide sequence ID" value="NC_014205.1"/>
</dbReference>
<protein>
    <submittedName>
        <fullName evidence="2">Beta-lactamase domain protein</fullName>
    </submittedName>
</protein>
<name>D7D9H2_STAHD</name>
<dbReference type="GeneID" id="9234987"/>
<dbReference type="EMBL" id="CP002051">
    <property type="protein sequence ID" value="ADI32418.1"/>
    <property type="molecule type" value="Genomic_DNA"/>
</dbReference>
<dbReference type="PANTHER" id="PTHR13754">
    <property type="entry name" value="METALLO-BETA-LACTAMASE SUPERFAMILY PROTEIN"/>
    <property type="match status" value="1"/>
</dbReference>
<sequence length="237" mass="26805">MGFSVEMIVLNDNVGRPGLLNDWGWSVYVEVMGEKILFDADTSPEIIRFNTKQLGVDLEKLDYCFLSHHHGDHYGGFEYFADLKRKLKIYVPPGDVDYLKNYNLTPIIIREPAKLSTNTWSTGPLKYGYIYEHGLFIYNEEIDPILIVGCSHPGVDKLAGAVKKITGKDLFLVIGGFHSPPRKVIDNLASITKYICPTHCSGEAAKNYVMKTYPEKYCKARTGSIIKVKDQKIEVTY</sequence>
<dbReference type="eggNOG" id="arCOG00503">
    <property type="taxonomic scope" value="Archaea"/>
</dbReference>
<reference evidence="3" key="1">
    <citation type="submission" date="2010-05" db="EMBL/GenBank/DDBJ databases">
        <title>Complete sequence of Staphylothermus hellenicus DSM 12710.</title>
        <authorList>
            <consortium name="US DOE Joint Genome Institute"/>
            <person name="Lucas S."/>
            <person name="Copeland A."/>
            <person name="Lapidus A."/>
            <person name="Cheng J.-F."/>
            <person name="Bruce D."/>
            <person name="Goodwin L."/>
            <person name="Pitluck S."/>
            <person name="Davenport K."/>
            <person name="Detter J.C."/>
            <person name="Han C."/>
            <person name="Tapia R."/>
            <person name="Larimer F."/>
            <person name="Land M."/>
            <person name="Hauser L."/>
            <person name="Kyrpides N."/>
            <person name="Mikhailova N."/>
            <person name="Anderson I.J."/>
            <person name="Woyke T."/>
        </authorList>
    </citation>
    <scope>NUCLEOTIDE SEQUENCE [LARGE SCALE GENOMIC DNA]</scope>
    <source>
        <strain evidence="3">DSM 12710 / JCM 10830 / BK20S6-10-b1 / P8</strain>
    </source>
</reference>
<dbReference type="GO" id="GO:0016740">
    <property type="term" value="F:transferase activity"/>
    <property type="evidence" value="ECO:0007669"/>
    <property type="project" value="TreeGrafter"/>
</dbReference>